<accession>A0A8J1V1J5</accession>
<organism evidence="2 3">
    <name type="scientific">Owenia fusiformis</name>
    <name type="common">Polychaete worm</name>
    <dbReference type="NCBI Taxonomy" id="6347"/>
    <lineage>
        <taxon>Eukaryota</taxon>
        <taxon>Metazoa</taxon>
        <taxon>Spiralia</taxon>
        <taxon>Lophotrochozoa</taxon>
        <taxon>Annelida</taxon>
        <taxon>Polychaeta</taxon>
        <taxon>Sedentaria</taxon>
        <taxon>Canalipalpata</taxon>
        <taxon>Sabellida</taxon>
        <taxon>Oweniida</taxon>
        <taxon>Oweniidae</taxon>
        <taxon>Owenia</taxon>
    </lineage>
</organism>
<name>A0A8J1V1J5_OWEFU</name>
<dbReference type="InterPro" id="IPR004000">
    <property type="entry name" value="Actin"/>
</dbReference>
<dbReference type="FunFam" id="3.30.420.40:FF:000058">
    <property type="entry name" value="Putative actin-related protein 5"/>
    <property type="match status" value="1"/>
</dbReference>
<reference evidence="2" key="1">
    <citation type="submission" date="2022-03" db="EMBL/GenBank/DDBJ databases">
        <authorList>
            <person name="Martin C."/>
        </authorList>
    </citation>
    <scope>NUCLEOTIDE SEQUENCE</scope>
</reference>
<dbReference type="SUPFAM" id="SSF53067">
    <property type="entry name" value="Actin-like ATPase domain"/>
    <property type="match status" value="1"/>
</dbReference>
<evidence type="ECO:0000313" key="2">
    <source>
        <dbReference type="EMBL" id="CAH1787785.1"/>
    </source>
</evidence>
<evidence type="ECO:0000313" key="3">
    <source>
        <dbReference type="Proteomes" id="UP000749559"/>
    </source>
</evidence>
<dbReference type="Gene3D" id="3.30.420.40">
    <property type="match status" value="1"/>
</dbReference>
<dbReference type="Proteomes" id="UP000749559">
    <property type="component" value="Unassembled WGS sequence"/>
</dbReference>
<dbReference type="OrthoDB" id="7340501at2759"/>
<comment type="caution">
    <text evidence="2">The sequence shown here is derived from an EMBL/GenBank/DDBJ whole genome shotgun (WGS) entry which is preliminary data.</text>
</comment>
<protein>
    <submittedName>
        <fullName evidence="2">Uncharacterized protein</fullName>
    </submittedName>
</protein>
<comment type="function">
    <text evidence="1">Actins are highly conserved proteins that are involved in various types of cell motility and are ubiquitously expressed in all eukaryotic cells.</text>
</comment>
<feature type="non-terminal residue" evidence="2">
    <location>
        <position position="1"/>
    </location>
</feature>
<dbReference type="AlphaFoldDB" id="A0A8J1V1J5"/>
<dbReference type="InterPro" id="IPR043129">
    <property type="entry name" value="ATPase_NBD"/>
</dbReference>
<proteinExistence type="predicted"/>
<dbReference type="Pfam" id="PF00022">
    <property type="entry name" value="Actin"/>
    <property type="match status" value="1"/>
</dbReference>
<sequence>PFNTKQLISLLFQHVFLTGGNSMYANFAERLERDLLEMRPFKSTFNVKTANDPILDSWYGARKLANSTDFDSLCITKKMYEENGGDYLSEHFASNRYIPTPVLVPK</sequence>
<evidence type="ECO:0000256" key="1">
    <source>
        <dbReference type="ARBA" id="ARBA00003520"/>
    </source>
</evidence>
<gene>
    <name evidence="2" type="ORF">OFUS_LOCUS13423</name>
</gene>
<keyword evidence="3" id="KW-1185">Reference proteome</keyword>
<dbReference type="EMBL" id="CAIIXF020000006">
    <property type="protein sequence ID" value="CAH1787785.1"/>
    <property type="molecule type" value="Genomic_DNA"/>
</dbReference>